<evidence type="ECO:0000256" key="2">
    <source>
        <dbReference type="SAM" id="Phobius"/>
    </source>
</evidence>
<evidence type="ECO:0000313" key="4">
    <source>
        <dbReference type="Proteomes" id="UP001610990"/>
    </source>
</evidence>
<dbReference type="EMBL" id="JBIRGH010000009">
    <property type="protein sequence ID" value="MFH8586065.1"/>
    <property type="molecule type" value="Genomic_DNA"/>
</dbReference>
<gene>
    <name evidence="3" type="ORF">ACH4GP_16885</name>
</gene>
<accession>A0ABW7RDC4</accession>
<feature type="transmembrane region" description="Helical" evidence="2">
    <location>
        <begin position="35"/>
        <end position="55"/>
    </location>
</feature>
<comment type="caution">
    <text evidence="3">The sequence shown here is derived from an EMBL/GenBank/DDBJ whole genome shotgun (WGS) entry which is preliminary data.</text>
</comment>
<evidence type="ECO:0000313" key="3">
    <source>
        <dbReference type="EMBL" id="MFH8586065.1"/>
    </source>
</evidence>
<organism evidence="3 4">
    <name type="scientific">Streptomyces celluloflavus</name>
    <dbReference type="NCBI Taxonomy" id="58344"/>
    <lineage>
        <taxon>Bacteria</taxon>
        <taxon>Bacillati</taxon>
        <taxon>Actinomycetota</taxon>
        <taxon>Actinomycetes</taxon>
        <taxon>Kitasatosporales</taxon>
        <taxon>Streptomycetaceae</taxon>
        <taxon>Streptomyces</taxon>
    </lineage>
</organism>
<keyword evidence="2" id="KW-0472">Membrane</keyword>
<feature type="transmembrane region" description="Helical" evidence="2">
    <location>
        <begin position="7"/>
        <end position="29"/>
    </location>
</feature>
<keyword evidence="2" id="KW-0812">Transmembrane</keyword>
<name>A0ABW7RDC4_9ACTN</name>
<keyword evidence="2" id="KW-1133">Transmembrane helix</keyword>
<proteinExistence type="predicted"/>
<sequence>MPTAIRAVVWGLVGLALGGLVGIEVHVISQQGAQNQFMAVGMAVGAALAVAAAIYRNAFRVESLQLWSGPGSTVTIRFDGDKRLLAAKLFHEAADRIIAQPLDDGRGSICAASDSLYAWITFRREQTRPAGPAKAGLEGIDTVDHYASDLLNKVIRPFTTKWHYELTWYAQHHPDQHEALWPFNDEFRYDLKVLQYQARPYLEGLAKVAGVSNPQAFLGPSPSRPAPLPDTHVPWHENPARIAPPGTSPGDVIEQQPGAVPRPATTSPETGTED</sequence>
<feature type="compositionally biased region" description="Polar residues" evidence="1">
    <location>
        <begin position="264"/>
        <end position="274"/>
    </location>
</feature>
<dbReference type="RefSeq" id="WP_397673087.1">
    <property type="nucleotide sequence ID" value="NZ_JBIRGH010000009.1"/>
</dbReference>
<keyword evidence="4" id="KW-1185">Reference proteome</keyword>
<protein>
    <submittedName>
        <fullName evidence="3">Uncharacterized protein</fullName>
    </submittedName>
</protein>
<dbReference type="Proteomes" id="UP001610990">
    <property type="component" value="Unassembled WGS sequence"/>
</dbReference>
<evidence type="ECO:0000256" key="1">
    <source>
        <dbReference type="SAM" id="MobiDB-lite"/>
    </source>
</evidence>
<feature type="region of interest" description="Disordered" evidence="1">
    <location>
        <begin position="218"/>
        <end position="274"/>
    </location>
</feature>
<reference evidence="3 4" key="1">
    <citation type="submission" date="2024-10" db="EMBL/GenBank/DDBJ databases">
        <title>The Natural Products Discovery Center: Release of the First 8490 Sequenced Strains for Exploring Actinobacteria Biosynthetic Diversity.</title>
        <authorList>
            <person name="Kalkreuter E."/>
            <person name="Kautsar S.A."/>
            <person name="Yang D."/>
            <person name="Bader C.D."/>
            <person name="Teijaro C.N."/>
            <person name="Fluegel L."/>
            <person name="Davis C.M."/>
            <person name="Simpson J.R."/>
            <person name="Lauterbach L."/>
            <person name="Steele A.D."/>
            <person name="Gui C."/>
            <person name="Meng S."/>
            <person name="Li G."/>
            <person name="Viehrig K."/>
            <person name="Ye F."/>
            <person name="Su P."/>
            <person name="Kiefer A.F."/>
            <person name="Nichols A."/>
            <person name="Cepeda A.J."/>
            <person name="Yan W."/>
            <person name="Fan B."/>
            <person name="Jiang Y."/>
            <person name="Adhikari A."/>
            <person name="Zheng C.-J."/>
            <person name="Schuster L."/>
            <person name="Cowan T.M."/>
            <person name="Smanski M.J."/>
            <person name="Chevrette M.G."/>
            <person name="De Carvalho L.P.S."/>
            <person name="Shen B."/>
        </authorList>
    </citation>
    <scope>NUCLEOTIDE SEQUENCE [LARGE SCALE GENOMIC DNA]</scope>
    <source>
        <strain evidence="3 4">NPDC018013</strain>
    </source>
</reference>